<gene>
    <name evidence="2" type="ORF">H0A76_00090</name>
</gene>
<keyword evidence="1" id="KW-0472">Membrane</keyword>
<keyword evidence="1" id="KW-0812">Transmembrane</keyword>
<evidence type="ECO:0000313" key="3">
    <source>
        <dbReference type="Proteomes" id="UP000568751"/>
    </source>
</evidence>
<keyword evidence="1" id="KW-1133">Transmembrane helix</keyword>
<evidence type="ECO:0000256" key="1">
    <source>
        <dbReference type="SAM" id="Phobius"/>
    </source>
</evidence>
<reference evidence="2 3" key="1">
    <citation type="submission" date="2020-05" db="EMBL/GenBank/DDBJ databases">
        <title>Horizontal transmission and recombination maintain forever young bacterial symbiont genomes.</title>
        <authorList>
            <person name="Russell S.L."/>
            <person name="Pepper-Tunick E."/>
            <person name="Svedberg J."/>
            <person name="Byrne A."/>
            <person name="Ruelas Castillo J."/>
            <person name="Vollmers C."/>
            <person name="Beinart R.A."/>
            <person name="Corbett-Detig R."/>
        </authorList>
    </citation>
    <scope>NUCLEOTIDE SEQUENCE [LARGE SCALE GENOMIC DNA]</scope>
    <source>
        <strain evidence="2">455</strain>
    </source>
</reference>
<dbReference type="AlphaFoldDB" id="A0A853F1D1"/>
<comment type="caution">
    <text evidence="2">The sequence shown here is derived from an EMBL/GenBank/DDBJ whole genome shotgun (WGS) entry which is preliminary data.</text>
</comment>
<protein>
    <submittedName>
        <fullName evidence="2">Uncharacterized protein</fullName>
    </submittedName>
</protein>
<feature type="transmembrane region" description="Helical" evidence="1">
    <location>
        <begin position="50"/>
        <end position="71"/>
    </location>
</feature>
<sequence>MWVAVMEATRNLSNTEVLRFFTKVFLPVNATLQFAQAMICVVFVEWVSRIFADIGLWFYIFGGLYILYLSYKVIRSKTKNTTLDLTQDTQSTVYDYGTFAK</sequence>
<evidence type="ECO:0000313" key="2">
    <source>
        <dbReference type="EMBL" id="NYT26439.1"/>
    </source>
</evidence>
<feature type="transmembrane region" description="Helical" evidence="1">
    <location>
        <begin position="20"/>
        <end position="44"/>
    </location>
</feature>
<name>A0A853F1D1_9GAMM</name>
<dbReference type="Proteomes" id="UP000568751">
    <property type="component" value="Unassembled WGS sequence"/>
</dbReference>
<proteinExistence type="predicted"/>
<organism evidence="2 3">
    <name type="scientific">Candidatus Thiodubiliella endoseptemdiera</name>
    <dbReference type="NCBI Taxonomy" id="2738886"/>
    <lineage>
        <taxon>Bacteria</taxon>
        <taxon>Pseudomonadati</taxon>
        <taxon>Pseudomonadota</taxon>
        <taxon>Gammaproteobacteria</taxon>
        <taxon>Candidatus Pseudothioglobaceae</taxon>
        <taxon>Candidatus Thiodubiliella</taxon>
    </lineage>
</organism>
<dbReference type="EMBL" id="JACCHT010000001">
    <property type="protein sequence ID" value="NYT26439.1"/>
    <property type="molecule type" value="Genomic_DNA"/>
</dbReference>
<accession>A0A853F1D1</accession>